<organism evidence="2 3">
    <name type="scientific">Bacillus methanolicus PB1</name>
    <dbReference type="NCBI Taxonomy" id="997296"/>
    <lineage>
        <taxon>Bacteria</taxon>
        <taxon>Bacillati</taxon>
        <taxon>Bacillota</taxon>
        <taxon>Bacilli</taxon>
        <taxon>Bacillales</taxon>
        <taxon>Bacillaceae</taxon>
        <taxon>Bacillus</taxon>
    </lineage>
</organism>
<feature type="domain" description="DUF2268" evidence="1">
    <location>
        <begin position="47"/>
        <end position="238"/>
    </location>
</feature>
<dbReference type="PATRIC" id="fig|997296.3.peg.650"/>
<dbReference type="OrthoDB" id="2449457at2"/>
<reference evidence="2 3" key="1">
    <citation type="journal article" date="2012" name="Appl. Environ. Microbiol.">
        <title>Genome Sequence of Thermotolerant Bacillus methanolicus: Features and Regulation Related to Methylotrophy and Production of L-Lysine and L-Glutamate from Methanol.</title>
        <authorList>
            <person name="Heggeset T.M."/>
            <person name="Krog A."/>
            <person name="Balzer S."/>
            <person name="Wentzel A."/>
            <person name="Ellingsen T.E."/>
            <person name="Brautaset T."/>
        </authorList>
    </citation>
    <scope>NUCLEOTIDE SEQUENCE [LARGE SCALE GENOMIC DNA]</scope>
    <source>
        <strain evidence="2 3">PB1</strain>
    </source>
</reference>
<dbReference type="Pfam" id="PF10026">
    <property type="entry name" value="DUF2268"/>
    <property type="match status" value="1"/>
</dbReference>
<name>I3E5T9_BACMT</name>
<dbReference type="eggNOG" id="COG5504">
    <property type="taxonomic scope" value="Bacteria"/>
</dbReference>
<proteinExistence type="predicted"/>
<dbReference type="Proteomes" id="UP000010523">
    <property type="component" value="Unassembled WGS sequence"/>
</dbReference>
<gene>
    <name evidence="2" type="ORF">PB1_02935</name>
</gene>
<dbReference type="InterPro" id="IPR018728">
    <property type="entry name" value="DUF2268"/>
</dbReference>
<sequence length="244" mass="29200">MDICSKLLEKFAEQNSRSIYEYLQRFGMYRPNPRSRRCFEELKNDDIWTKVEHIFQRYKAKWNGPDIPVYIFPIHERRNIFGGNSEGKSGVSFKDKMFLFLTPLKKGKELESIIVHEYHHVCRMTRQKKNVENYTLLDSIVLEGLAEHAVLEYCGEEYIGPWCNYYTKNELSFFWKNLLSDHLSAKRNEKIHDQLLYGQGRYPKLLGYAFGFYMISQYKSKQKNYSDKISFLLPSEKFIIKKEY</sequence>
<accession>I3E5T9</accession>
<dbReference type="STRING" id="997296.PB1_02935"/>
<dbReference type="AlphaFoldDB" id="I3E5T9"/>
<keyword evidence="3" id="KW-1185">Reference proteome</keyword>
<evidence type="ECO:0000313" key="2">
    <source>
        <dbReference type="EMBL" id="EIJ81860.1"/>
    </source>
</evidence>
<protein>
    <recommendedName>
        <fullName evidence="1">DUF2268 domain-containing protein</fullName>
    </recommendedName>
</protein>
<evidence type="ECO:0000313" key="3">
    <source>
        <dbReference type="Proteomes" id="UP000010523"/>
    </source>
</evidence>
<dbReference type="EMBL" id="AFEU01000001">
    <property type="protein sequence ID" value="EIJ81860.1"/>
    <property type="molecule type" value="Genomic_DNA"/>
</dbReference>
<comment type="caution">
    <text evidence="2">The sequence shown here is derived from an EMBL/GenBank/DDBJ whole genome shotgun (WGS) entry which is preliminary data.</text>
</comment>
<evidence type="ECO:0000259" key="1">
    <source>
        <dbReference type="Pfam" id="PF10026"/>
    </source>
</evidence>